<dbReference type="EMBL" id="CP009526">
    <property type="protein sequence ID" value="AKB52077.1"/>
    <property type="molecule type" value="Genomic_DNA"/>
</dbReference>
<sequence length="382" mass="42197">MLYKLDMPSLSIVMPSMNEEETIRICIEKAQSIFKKYGIEGEIIVADNSSDRTAEIAASMGAKVIGPIKGYGNAYLKGLAEAKGDYIAIADADNTYDLLELDKFLDPLMAGEADFIMGTRLKGDIKKGAMPWLHQYIGNPFLTGMLNLLFGTKISDAHCGMRAFTKEALEKMDLKTHGMELASEMIIEAAKCGLRIKEVPITYYSRRAPSKLRSFQDGWRHIRFMMLYRPLPFLFLPGAVVFVLGALIIGSLLLTGDMAENRLHSFILGCMLLILGGQTLSTGGYLKTYGLIRGMYPNNKGNTAKWLNYHSLEKELFAGSIILIAGLLLGLKVVYTWISSGYGSLSEVKSAVISMVFAFIGLQMIFSAIVLSVMLLEVDTDW</sequence>
<dbReference type="AlphaFoldDB" id="A0A0E3QM09"/>
<dbReference type="Pfam" id="PF00535">
    <property type="entry name" value="Glycos_transf_2"/>
    <property type="match status" value="1"/>
</dbReference>
<dbReference type="InterPro" id="IPR050256">
    <property type="entry name" value="Glycosyltransferase_2"/>
</dbReference>
<evidence type="ECO:0000259" key="3">
    <source>
        <dbReference type="Pfam" id="PF26629"/>
    </source>
</evidence>
<gene>
    <name evidence="4" type="ORF">MSBRW_2824</name>
</gene>
<dbReference type="InterPro" id="IPR029044">
    <property type="entry name" value="Nucleotide-diphossugar_trans"/>
</dbReference>
<feature type="transmembrane region" description="Helical" evidence="1">
    <location>
        <begin position="266"/>
        <end position="286"/>
    </location>
</feature>
<feature type="transmembrane region" description="Helical" evidence="1">
    <location>
        <begin position="350"/>
        <end position="376"/>
    </location>
</feature>
<dbReference type="PANTHER" id="PTHR48090:SF7">
    <property type="entry name" value="RFBJ PROTEIN"/>
    <property type="match status" value="1"/>
</dbReference>
<dbReference type="InterPro" id="IPR001173">
    <property type="entry name" value="Glyco_trans_2-like"/>
</dbReference>
<evidence type="ECO:0000313" key="5">
    <source>
        <dbReference type="Proteomes" id="UP000033038"/>
    </source>
</evidence>
<proteinExistence type="predicted"/>
<feature type="domain" description="Glycosyltransferase 2-like" evidence="2">
    <location>
        <begin position="11"/>
        <end position="171"/>
    </location>
</feature>
<protein>
    <submittedName>
        <fullName evidence="4">Dolichol-P-glucose synthetase, putative</fullName>
    </submittedName>
</protein>
<dbReference type="HOGENOM" id="CLU_033536_4_0_2"/>
<dbReference type="PATRIC" id="fig|1434109.4.peg.3682"/>
<keyword evidence="1" id="KW-0472">Membrane</keyword>
<dbReference type="FunFam" id="3.90.550.10:FF:000129">
    <property type="entry name" value="Glycosyltransferase family 2 protein"/>
    <property type="match status" value="1"/>
</dbReference>
<feature type="domain" description="Low-salt glycan biosynthesis hexosyltransferase Agl6 C-terminal transmembrane region" evidence="3">
    <location>
        <begin position="287"/>
        <end position="374"/>
    </location>
</feature>
<dbReference type="InterPro" id="IPR058718">
    <property type="entry name" value="Agl6_TM_C"/>
</dbReference>
<dbReference type="Proteomes" id="UP000033038">
    <property type="component" value="Chromosome"/>
</dbReference>
<keyword evidence="1" id="KW-0812">Transmembrane</keyword>
<name>A0A0E3QM09_METBA</name>
<dbReference type="Pfam" id="PF26629">
    <property type="entry name" value="GT2_TM_C"/>
    <property type="match status" value="1"/>
</dbReference>
<dbReference type="Gene3D" id="3.90.550.10">
    <property type="entry name" value="Spore Coat Polysaccharide Biosynthesis Protein SpsA, Chain A"/>
    <property type="match status" value="1"/>
</dbReference>
<evidence type="ECO:0000259" key="2">
    <source>
        <dbReference type="Pfam" id="PF00535"/>
    </source>
</evidence>
<feature type="transmembrane region" description="Helical" evidence="1">
    <location>
        <begin position="316"/>
        <end position="338"/>
    </location>
</feature>
<evidence type="ECO:0000313" key="4">
    <source>
        <dbReference type="EMBL" id="AKB52077.1"/>
    </source>
</evidence>
<dbReference type="CDD" id="cd04179">
    <property type="entry name" value="DPM_DPG-synthase_like"/>
    <property type="match status" value="1"/>
</dbReference>
<reference evidence="4 5" key="1">
    <citation type="submission" date="2014-07" db="EMBL/GenBank/DDBJ databases">
        <title>Methanogenic archaea and the global carbon cycle.</title>
        <authorList>
            <person name="Henriksen J.R."/>
            <person name="Luke J."/>
            <person name="Reinhart S."/>
            <person name="Benedict M.N."/>
            <person name="Youngblut N.D."/>
            <person name="Metcalf M.E."/>
            <person name="Whitaker R.J."/>
            <person name="Metcalf W.W."/>
        </authorList>
    </citation>
    <scope>NUCLEOTIDE SEQUENCE [LARGE SCALE GENOMIC DNA]</scope>
    <source>
        <strain evidence="4 5">Wiesmoor</strain>
    </source>
</reference>
<dbReference type="SUPFAM" id="SSF53448">
    <property type="entry name" value="Nucleotide-diphospho-sugar transferases"/>
    <property type="match status" value="1"/>
</dbReference>
<accession>A0A0E3QM09</accession>
<dbReference type="RefSeq" id="WP_011306899.1">
    <property type="nucleotide sequence ID" value="NZ_CP009526.1"/>
</dbReference>
<evidence type="ECO:0000256" key="1">
    <source>
        <dbReference type="SAM" id="Phobius"/>
    </source>
</evidence>
<dbReference type="PANTHER" id="PTHR48090">
    <property type="entry name" value="UNDECAPRENYL-PHOSPHATE 4-DEOXY-4-FORMAMIDO-L-ARABINOSE TRANSFERASE-RELATED"/>
    <property type="match status" value="1"/>
</dbReference>
<dbReference type="GeneID" id="24824411"/>
<dbReference type="KEGG" id="mbw:MSBRW_2824"/>
<keyword evidence="1" id="KW-1133">Transmembrane helix</keyword>
<feature type="transmembrane region" description="Helical" evidence="1">
    <location>
        <begin position="233"/>
        <end position="254"/>
    </location>
</feature>
<organism evidence="4 5">
    <name type="scientific">Methanosarcina barkeri str. Wiesmoor</name>
    <dbReference type="NCBI Taxonomy" id="1434109"/>
    <lineage>
        <taxon>Archaea</taxon>
        <taxon>Methanobacteriati</taxon>
        <taxon>Methanobacteriota</taxon>
        <taxon>Stenosarchaea group</taxon>
        <taxon>Methanomicrobia</taxon>
        <taxon>Methanosarcinales</taxon>
        <taxon>Methanosarcinaceae</taxon>
        <taxon>Methanosarcina</taxon>
    </lineage>
</organism>